<reference evidence="2" key="2">
    <citation type="submission" date="2019-07" db="EMBL/GenBank/DDBJ databases">
        <authorList>
            <person name="Seetharam A."/>
            <person name="Woodhouse M."/>
            <person name="Cannon E."/>
        </authorList>
    </citation>
    <scope>NUCLEOTIDE SEQUENCE [LARGE SCALE GENOMIC DNA]</scope>
    <source>
        <strain evidence="2">cv. B73</strain>
    </source>
</reference>
<sequence length="51" mass="6301">MELDWRRTKRGSSQRARHGRHIHIRCQRYGKKSVRTSRRFLRCDRSNHPAR</sequence>
<evidence type="ECO:0000313" key="3">
    <source>
        <dbReference type="Proteomes" id="UP000007305"/>
    </source>
</evidence>
<proteinExistence type="predicted"/>
<dbReference type="Gramene" id="Zm00001eb215090_T001">
    <property type="protein sequence ID" value="Zm00001eb215090_P001"/>
    <property type="gene ID" value="Zm00001eb215090"/>
</dbReference>
<dbReference type="Proteomes" id="UP000007305">
    <property type="component" value="Chromosome 5"/>
</dbReference>
<evidence type="ECO:0000313" key="2">
    <source>
        <dbReference type="EnsemblPlants" id="Zm00001eb215090_P001"/>
    </source>
</evidence>
<name>A0A804P854_MAIZE</name>
<evidence type="ECO:0000256" key="1">
    <source>
        <dbReference type="SAM" id="MobiDB-lite"/>
    </source>
</evidence>
<dbReference type="InParanoid" id="A0A804P854"/>
<protein>
    <submittedName>
        <fullName evidence="2">Uncharacterized protein</fullName>
    </submittedName>
</protein>
<accession>A0A804P854</accession>
<keyword evidence="3" id="KW-1185">Reference proteome</keyword>
<reference evidence="2" key="3">
    <citation type="submission" date="2021-05" db="UniProtKB">
        <authorList>
            <consortium name="EnsemblPlants"/>
        </authorList>
    </citation>
    <scope>IDENTIFICATION</scope>
    <source>
        <strain evidence="2">cv. B73</strain>
    </source>
</reference>
<reference evidence="3" key="1">
    <citation type="journal article" date="2009" name="Science">
        <title>The B73 maize genome: complexity, diversity, and dynamics.</title>
        <authorList>
            <person name="Schnable P.S."/>
            <person name="Ware D."/>
            <person name="Fulton R.S."/>
            <person name="Stein J.C."/>
            <person name="Wei F."/>
            <person name="Pasternak S."/>
            <person name="Liang C."/>
            <person name="Zhang J."/>
            <person name="Fulton L."/>
            <person name="Graves T.A."/>
            <person name="Minx P."/>
            <person name="Reily A.D."/>
            <person name="Courtney L."/>
            <person name="Kruchowski S.S."/>
            <person name="Tomlinson C."/>
            <person name="Strong C."/>
            <person name="Delehaunty K."/>
            <person name="Fronick C."/>
            <person name="Courtney B."/>
            <person name="Rock S.M."/>
            <person name="Belter E."/>
            <person name="Du F."/>
            <person name="Kim K."/>
            <person name="Abbott R.M."/>
            <person name="Cotton M."/>
            <person name="Levy A."/>
            <person name="Marchetto P."/>
            <person name="Ochoa K."/>
            <person name="Jackson S.M."/>
            <person name="Gillam B."/>
            <person name="Chen W."/>
            <person name="Yan L."/>
            <person name="Higginbotham J."/>
            <person name="Cardenas M."/>
            <person name="Waligorski J."/>
            <person name="Applebaum E."/>
            <person name="Phelps L."/>
            <person name="Falcone J."/>
            <person name="Kanchi K."/>
            <person name="Thane T."/>
            <person name="Scimone A."/>
            <person name="Thane N."/>
            <person name="Henke J."/>
            <person name="Wang T."/>
            <person name="Ruppert J."/>
            <person name="Shah N."/>
            <person name="Rotter K."/>
            <person name="Hodges J."/>
            <person name="Ingenthron E."/>
            <person name="Cordes M."/>
            <person name="Kohlberg S."/>
            <person name="Sgro J."/>
            <person name="Delgado B."/>
            <person name="Mead K."/>
            <person name="Chinwalla A."/>
            <person name="Leonard S."/>
            <person name="Crouse K."/>
            <person name="Collura K."/>
            <person name="Kudrna D."/>
            <person name="Currie J."/>
            <person name="He R."/>
            <person name="Angelova A."/>
            <person name="Rajasekar S."/>
            <person name="Mueller T."/>
            <person name="Lomeli R."/>
            <person name="Scara G."/>
            <person name="Ko A."/>
            <person name="Delaney K."/>
            <person name="Wissotski M."/>
            <person name="Lopez G."/>
            <person name="Campos D."/>
            <person name="Braidotti M."/>
            <person name="Ashley E."/>
            <person name="Golser W."/>
            <person name="Kim H."/>
            <person name="Lee S."/>
            <person name="Lin J."/>
            <person name="Dujmic Z."/>
            <person name="Kim W."/>
            <person name="Talag J."/>
            <person name="Zuccolo A."/>
            <person name="Fan C."/>
            <person name="Sebastian A."/>
            <person name="Kramer M."/>
            <person name="Spiegel L."/>
            <person name="Nascimento L."/>
            <person name="Zutavern T."/>
            <person name="Miller B."/>
            <person name="Ambroise C."/>
            <person name="Muller S."/>
            <person name="Spooner W."/>
            <person name="Narechania A."/>
            <person name="Ren L."/>
            <person name="Wei S."/>
            <person name="Kumari S."/>
            <person name="Faga B."/>
            <person name="Levy M.J."/>
            <person name="McMahan L."/>
            <person name="Van Buren P."/>
            <person name="Vaughn M.W."/>
            <person name="Ying K."/>
            <person name="Yeh C.-T."/>
            <person name="Emrich S.J."/>
            <person name="Jia Y."/>
            <person name="Kalyanaraman A."/>
            <person name="Hsia A.-P."/>
            <person name="Barbazuk W.B."/>
            <person name="Baucom R.S."/>
            <person name="Brutnell T.P."/>
            <person name="Carpita N.C."/>
            <person name="Chaparro C."/>
            <person name="Chia J.-M."/>
            <person name="Deragon J.-M."/>
            <person name="Estill J.C."/>
            <person name="Fu Y."/>
            <person name="Jeddeloh J.A."/>
            <person name="Han Y."/>
            <person name="Lee H."/>
            <person name="Li P."/>
            <person name="Lisch D.R."/>
            <person name="Liu S."/>
            <person name="Liu Z."/>
            <person name="Nagel D.H."/>
            <person name="McCann M.C."/>
            <person name="SanMiguel P."/>
            <person name="Myers A.M."/>
            <person name="Nettleton D."/>
            <person name="Nguyen J."/>
            <person name="Penning B.W."/>
            <person name="Ponnala L."/>
            <person name="Schneider K.L."/>
            <person name="Schwartz D.C."/>
            <person name="Sharma A."/>
            <person name="Soderlund C."/>
            <person name="Springer N.M."/>
            <person name="Sun Q."/>
            <person name="Wang H."/>
            <person name="Waterman M."/>
            <person name="Westerman R."/>
            <person name="Wolfgruber T.K."/>
            <person name="Yang L."/>
            <person name="Yu Y."/>
            <person name="Zhang L."/>
            <person name="Zhou S."/>
            <person name="Zhu Q."/>
            <person name="Bennetzen J.L."/>
            <person name="Dawe R.K."/>
            <person name="Jiang J."/>
            <person name="Jiang N."/>
            <person name="Presting G.G."/>
            <person name="Wessler S.R."/>
            <person name="Aluru S."/>
            <person name="Martienssen R.A."/>
            <person name="Clifton S.W."/>
            <person name="McCombie W.R."/>
            <person name="Wing R.A."/>
            <person name="Wilson R.K."/>
        </authorList>
    </citation>
    <scope>NUCLEOTIDE SEQUENCE [LARGE SCALE GENOMIC DNA]</scope>
    <source>
        <strain evidence="3">cv. B73</strain>
    </source>
</reference>
<organism evidence="2 3">
    <name type="scientific">Zea mays</name>
    <name type="common">Maize</name>
    <dbReference type="NCBI Taxonomy" id="4577"/>
    <lineage>
        <taxon>Eukaryota</taxon>
        <taxon>Viridiplantae</taxon>
        <taxon>Streptophyta</taxon>
        <taxon>Embryophyta</taxon>
        <taxon>Tracheophyta</taxon>
        <taxon>Spermatophyta</taxon>
        <taxon>Magnoliopsida</taxon>
        <taxon>Liliopsida</taxon>
        <taxon>Poales</taxon>
        <taxon>Poaceae</taxon>
        <taxon>PACMAD clade</taxon>
        <taxon>Panicoideae</taxon>
        <taxon>Andropogonodae</taxon>
        <taxon>Andropogoneae</taxon>
        <taxon>Tripsacinae</taxon>
        <taxon>Zea</taxon>
    </lineage>
</organism>
<dbReference type="AlphaFoldDB" id="A0A804P854"/>
<dbReference type="EnsemblPlants" id="Zm00001eb215090_T001">
    <property type="protein sequence ID" value="Zm00001eb215090_P001"/>
    <property type="gene ID" value="Zm00001eb215090"/>
</dbReference>
<feature type="compositionally biased region" description="Basic residues" evidence="1">
    <location>
        <begin position="7"/>
        <end position="20"/>
    </location>
</feature>
<feature type="region of interest" description="Disordered" evidence="1">
    <location>
        <begin position="1"/>
        <end position="20"/>
    </location>
</feature>